<sequence>MPLSRGGRSTRGTPRVGAVTTMRNVAEGARIPAARRLGRHPDMKSALALRVDILRGGREYMKRRKWMAYCHGRRWTPHGVYAGRAIACNSCQWGVHRHYGDPASSDVWACRNDGQVVDGMPWMPWTYALAR</sequence>
<dbReference type="AlphaFoldDB" id="A0A2G8RS75"/>
<evidence type="ECO:0000313" key="2">
    <source>
        <dbReference type="Proteomes" id="UP000230002"/>
    </source>
</evidence>
<organism evidence="1 2">
    <name type="scientific">Ganoderma sinense ZZ0214-1</name>
    <dbReference type="NCBI Taxonomy" id="1077348"/>
    <lineage>
        <taxon>Eukaryota</taxon>
        <taxon>Fungi</taxon>
        <taxon>Dikarya</taxon>
        <taxon>Basidiomycota</taxon>
        <taxon>Agaricomycotina</taxon>
        <taxon>Agaricomycetes</taxon>
        <taxon>Polyporales</taxon>
        <taxon>Polyporaceae</taxon>
        <taxon>Ganoderma</taxon>
    </lineage>
</organism>
<dbReference type="Proteomes" id="UP000230002">
    <property type="component" value="Unassembled WGS sequence"/>
</dbReference>
<gene>
    <name evidence="1" type="ORF">GSI_14122</name>
</gene>
<keyword evidence="2" id="KW-1185">Reference proteome</keyword>
<name>A0A2G8RS75_9APHY</name>
<dbReference type="EMBL" id="AYKW01000067">
    <property type="protein sequence ID" value="PIL24369.1"/>
    <property type="molecule type" value="Genomic_DNA"/>
</dbReference>
<proteinExistence type="predicted"/>
<evidence type="ECO:0000313" key="1">
    <source>
        <dbReference type="EMBL" id="PIL24369.1"/>
    </source>
</evidence>
<reference evidence="1 2" key="1">
    <citation type="journal article" date="2015" name="Sci. Rep.">
        <title>Chromosome-level genome map provides insights into diverse defense mechanisms in the medicinal fungus Ganoderma sinense.</title>
        <authorList>
            <person name="Zhu Y."/>
            <person name="Xu J."/>
            <person name="Sun C."/>
            <person name="Zhou S."/>
            <person name="Xu H."/>
            <person name="Nelson D.R."/>
            <person name="Qian J."/>
            <person name="Song J."/>
            <person name="Luo H."/>
            <person name="Xiang L."/>
            <person name="Li Y."/>
            <person name="Xu Z."/>
            <person name="Ji A."/>
            <person name="Wang L."/>
            <person name="Lu S."/>
            <person name="Hayward A."/>
            <person name="Sun W."/>
            <person name="Li X."/>
            <person name="Schwartz D.C."/>
            <person name="Wang Y."/>
            <person name="Chen S."/>
        </authorList>
    </citation>
    <scope>NUCLEOTIDE SEQUENCE [LARGE SCALE GENOMIC DNA]</scope>
    <source>
        <strain evidence="1 2">ZZ0214-1</strain>
    </source>
</reference>
<protein>
    <submittedName>
        <fullName evidence="1">Uncharacterized protein</fullName>
    </submittedName>
</protein>
<comment type="caution">
    <text evidence="1">The sequence shown here is derived from an EMBL/GenBank/DDBJ whole genome shotgun (WGS) entry which is preliminary data.</text>
</comment>
<accession>A0A2G8RS75</accession>